<dbReference type="SUPFAM" id="SSF103473">
    <property type="entry name" value="MFS general substrate transporter"/>
    <property type="match status" value="1"/>
</dbReference>
<protein>
    <recommendedName>
        <fullName evidence="4">MFS transporter</fullName>
    </recommendedName>
</protein>
<evidence type="ECO:0000313" key="3">
    <source>
        <dbReference type="Proteomes" id="UP000317180"/>
    </source>
</evidence>
<keyword evidence="1" id="KW-1133">Transmembrane helix</keyword>
<reference evidence="2 3" key="1">
    <citation type="submission" date="2019-06" db="EMBL/GenBank/DDBJ databases">
        <title>Whole genome shotgun sequence of Brevibacillus agri NBRC 15538.</title>
        <authorList>
            <person name="Hosoyama A."/>
            <person name="Uohara A."/>
            <person name="Ohji S."/>
            <person name="Ichikawa N."/>
        </authorList>
    </citation>
    <scope>NUCLEOTIDE SEQUENCE [LARGE SCALE GENOMIC DNA]</scope>
    <source>
        <strain evidence="2 3">NBRC 15538</strain>
    </source>
</reference>
<proteinExistence type="predicted"/>
<feature type="transmembrane region" description="Helical" evidence="1">
    <location>
        <begin position="7"/>
        <end position="27"/>
    </location>
</feature>
<dbReference type="Proteomes" id="UP000317180">
    <property type="component" value="Unassembled WGS sequence"/>
</dbReference>
<keyword evidence="3" id="KW-1185">Reference proteome</keyword>
<accession>A0ABQ0SMU8</accession>
<dbReference type="InterPro" id="IPR036259">
    <property type="entry name" value="MFS_trans_sf"/>
</dbReference>
<feature type="transmembrane region" description="Helical" evidence="1">
    <location>
        <begin position="33"/>
        <end position="56"/>
    </location>
</feature>
<gene>
    <name evidence="2" type="ORF">BAG01nite_07870</name>
</gene>
<dbReference type="EMBL" id="BJOD01000005">
    <property type="protein sequence ID" value="GED24685.1"/>
    <property type="molecule type" value="Genomic_DNA"/>
</dbReference>
<organism evidence="2 3">
    <name type="scientific">Brevibacillus agri</name>
    <dbReference type="NCBI Taxonomy" id="51101"/>
    <lineage>
        <taxon>Bacteria</taxon>
        <taxon>Bacillati</taxon>
        <taxon>Bacillota</taxon>
        <taxon>Bacilli</taxon>
        <taxon>Bacillales</taxon>
        <taxon>Paenibacillaceae</taxon>
        <taxon>Brevibacillus</taxon>
    </lineage>
</organism>
<evidence type="ECO:0000313" key="2">
    <source>
        <dbReference type="EMBL" id="GED24685.1"/>
    </source>
</evidence>
<keyword evidence="1" id="KW-0812">Transmembrane</keyword>
<comment type="caution">
    <text evidence="2">The sequence shown here is derived from an EMBL/GenBank/DDBJ whole genome shotgun (WGS) entry which is preliminary data.</text>
</comment>
<sequence length="67" mass="7116">MIGRVSGTITPVFMGMMVIGMSVSGYLKEMFSLGAVYAASGGFIFVGAALLLPLVVEKKRRGENRTT</sequence>
<name>A0ABQ0SMU8_9BACL</name>
<keyword evidence="1" id="KW-0472">Membrane</keyword>
<evidence type="ECO:0008006" key="4">
    <source>
        <dbReference type="Google" id="ProtNLM"/>
    </source>
</evidence>
<evidence type="ECO:0000256" key="1">
    <source>
        <dbReference type="SAM" id="Phobius"/>
    </source>
</evidence>